<dbReference type="InterPro" id="IPR001878">
    <property type="entry name" value="Znf_CCHC"/>
</dbReference>
<accession>A0ABQ4WDJ9</accession>
<feature type="region of interest" description="Disordered" evidence="2">
    <location>
        <begin position="216"/>
        <end position="239"/>
    </location>
</feature>
<reference evidence="4" key="1">
    <citation type="journal article" date="2022" name="Int. J. Mol. Sci.">
        <title>Draft Genome of Tanacetum Coccineum: Genomic Comparison of Closely Related Tanacetum-Family Plants.</title>
        <authorList>
            <person name="Yamashiro T."/>
            <person name="Shiraishi A."/>
            <person name="Nakayama K."/>
            <person name="Satake H."/>
        </authorList>
    </citation>
    <scope>NUCLEOTIDE SEQUENCE</scope>
</reference>
<keyword evidence="1" id="KW-0479">Metal-binding</keyword>
<evidence type="ECO:0000259" key="3">
    <source>
        <dbReference type="PROSITE" id="PS50158"/>
    </source>
</evidence>
<keyword evidence="1" id="KW-0862">Zinc</keyword>
<evidence type="ECO:0000313" key="4">
    <source>
        <dbReference type="EMBL" id="GJS50932.1"/>
    </source>
</evidence>
<feature type="domain" description="CCHC-type" evidence="3">
    <location>
        <begin position="248"/>
        <end position="261"/>
    </location>
</feature>
<dbReference type="PROSITE" id="PS50158">
    <property type="entry name" value="ZF_CCHC"/>
    <property type="match status" value="1"/>
</dbReference>
<proteinExistence type="predicted"/>
<keyword evidence="1" id="KW-0863">Zinc-finger</keyword>
<dbReference type="Gene3D" id="4.10.60.10">
    <property type="entry name" value="Zinc finger, CCHC-type"/>
    <property type="match status" value="1"/>
</dbReference>
<dbReference type="InterPro" id="IPR036875">
    <property type="entry name" value="Znf_CCHC_sf"/>
</dbReference>
<comment type="caution">
    <text evidence="4">The sequence shown here is derived from an EMBL/GenBank/DDBJ whole genome shotgun (WGS) entry which is preliminary data.</text>
</comment>
<evidence type="ECO:0000313" key="5">
    <source>
        <dbReference type="Proteomes" id="UP001151760"/>
    </source>
</evidence>
<keyword evidence="5" id="KW-1185">Reference proteome</keyword>
<reference evidence="4" key="2">
    <citation type="submission" date="2022-01" db="EMBL/GenBank/DDBJ databases">
        <authorList>
            <person name="Yamashiro T."/>
            <person name="Shiraishi A."/>
            <person name="Satake H."/>
            <person name="Nakayama K."/>
        </authorList>
    </citation>
    <scope>NUCLEOTIDE SEQUENCE</scope>
</reference>
<feature type="compositionally biased region" description="Polar residues" evidence="2">
    <location>
        <begin position="216"/>
        <end position="231"/>
    </location>
</feature>
<dbReference type="Pfam" id="PF00098">
    <property type="entry name" value="zf-CCHC"/>
    <property type="match status" value="1"/>
</dbReference>
<name>A0ABQ4WDJ9_9ASTR</name>
<evidence type="ECO:0000256" key="1">
    <source>
        <dbReference type="PROSITE-ProRule" id="PRU00047"/>
    </source>
</evidence>
<dbReference type="EMBL" id="BQNB010008550">
    <property type="protein sequence ID" value="GJS50932.1"/>
    <property type="molecule type" value="Genomic_DNA"/>
</dbReference>
<gene>
    <name evidence="4" type="ORF">Tco_0624294</name>
</gene>
<evidence type="ECO:0000256" key="2">
    <source>
        <dbReference type="SAM" id="MobiDB-lite"/>
    </source>
</evidence>
<dbReference type="SMART" id="SM00343">
    <property type="entry name" value="ZnF_C2HC"/>
    <property type="match status" value="1"/>
</dbReference>
<dbReference type="SUPFAM" id="SSF57756">
    <property type="entry name" value="Retrovirus zinc finger-like domains"/>
    <property type="match status" value="1"/>
</dbReference>
<dbReference type="Proteomes" id="UP001151760">
    <property type="component" value="Unassembled WGS sequence"/>
</dbReference>
<organism evidence="4 5">
    <name type="scientific">Tanacetum coccineum</name>
    <dbReference type="NCBI Taxonomy" id="301880"/>
    <lineage>
        <taxon>Eukaryota</taxon>
        <taxon>Viridiplantae</taxon>
        <taxon>Streptophyta</taxon>
        <taxon>Embryophyta</taxon>
        <taxon>Tracheophyta</taxon>
        <taxon>Spermatophyta</taxon>
        <taxon>Magnoliopsida</taxon>
        <taxon>eudicotyledons</taxon>
        <taxon>Gunneridae</taxon>
        <taxon>Pentapetalae</taxon>
        <taxon>asterids</taxon>
        <taxon>campanulids</taxon>
        <taxon>Asterales</taxon>
        <taxon>Asteraceae</taxon>
        <taxon>Asteroideae</taxon>
        <taxon>Anthemideae</taxon>
        <taxon>Anthemidinae</taxon>
        <taxon>Tanacetum</taxon>
    </lineage>
</organism>
<sequence length="511" mass="58213">MTEGNKKQYIADVKVMNYLLQAIPNDIYNSMDASKEGESLESVYEILTTLVNIMDRNNVRPIPVSINTKFLNCLQPEWSKYVNMVRHNQTGDTVSYDVLYDSLVQFEPHVLASKARKAAKNHDPLALIAHSNASSSQSHANSSYSPQPYYVTHPSSVVDYEDEYQGELQRDYQKDKLTTAMMNQAVIQDGRVDIQTKNAGYGGNGNKNARRQSRNQAFNAGNGNDDSNQIIQRAPRTESTRRKANVQCYNCIEKGHYARDCLKPRVHDAKYFREQILLAMKDEAGSNLSNEEKDFMLVTSYGDETMEELTAIVMLMARIQPADGNSENVPSYDAKAVSEVNALSKVYEHVSHVKRKTIIQTSDDDQIDSNIIFDDHFVEHNGGTINHDSNAHDEYHEIQMLAYNLAKKAFKEREDRYLDDIVDLEEKLSSYDRIVYKMGQSIQTIHMLGKEPNKVYDLFLKAGLGYKKLERLKKAIAAQPKMYDDERLHSVNLTINSPDYEETLKDAEKVD</sequence>
<protein>
    <submittedName>
        <fullName evidence="4">Retrovirus-related pol polyprotein from transposon TNT 1-94</fullName>
    </submittedName>
</protein>